<name>A0ACC1X3L0_MELAZ</name>
<evidence type="ECO:0000313" key="2">
    <source>
        <dbReference type="Proteomes" id="UP001164539"/>
    </source>
</evidence>
<dbReference type="EMBL" id="CM051405">
    <property type="protein sequence ID" value="KAJ4705507.1"/>
    <property type="molecule type" value="Genomic_DNA"/>
</dbReference>
<sequence>MGVLFLNSLPVAPNKFAQVLQNCDQYCLLRRKRSMMHCKNGGKTTPPGGVSSALKERSSSSALVNNQDHNLVPYGQTTSLVELEEGIGIVKFLKGKSFFVTGATGFLAKVFIEKILRTVPDVGKIFVLIKAKNEEAAMERLKNEIINAELFKCLRQSYGKSYQGFMLSKLVPVVGNVCENNLGVEGDLSQVIAKEVDIIVNSAANTTFDERYDIAIDINTRGPCRLMEFAKKCKKLKLFVQVSTAYVNGQRQGKIMEKPFCMGDSIAKENLVISKNAQRLLVPTLDVENEIKLAFQSKQVSTENELTQKMKELGLERARKYGWQDTYVFTKAMGEMVIENMRGEIPVVIIRPSVIESTCKDPFPGWMEGNRMMDPIVLYYGKGQLTGFLVDPNGILDVVPADMVVNATLAAIAQHGMIQKPDINVYQIASSVENPLVFQDLARLLHEHYTASPCLDSKGRPIHVPSMKLFSSMEDFSAHLWRDAVQRSGTLTAMASTSDGKLPQKLEVICRKSVEQAKYLANIYEPYTFYGGSFDNSNTQRLMESMSEEERRKFGFDVGSIDWKDYITNVHIPGLRMHVMKGRGMLS</sequence>
<evidence type="ECO:0000313" key="1">
    <source>
        <dbReference type="EMBL" id="KAJ4705507.1"/>
    </source>
</evidence>
<organism evidence="1 2">
    <name type="scientific">Melia azedarach</name>
    <name type="common">Chinaberry tree</name>
    <dbReference type="NCBI Taxonomy" id="155640"/>
    <lineage>
        <taxon>Eukaryota</taxon>
        <taxon>Viridiplantae</taxon>
        <taxon>Streptophyta</taxon>
        <taxon>Embryophyta</taxon>
        <taxon>Tracheophyta</taxon>
        <taxon>Spermatophyta</taxon>
        <taxon>Magnoliopsida</taxon>
        <taxon>eudicotyledons</taxon>
        <taxon>Gunneridae</taxon>
        <taxon>Pentapetalae</taxon>
        <taxon>rosids</taxon>
        <taxon>malvids</taxon>
        <taxon>Sapindales</taxon>
        <taxon>Meliaceae</taxon>
        <taxon>Melia</taxon>
    </lineage>
</organism>
<gene>
    <name evidence="1" type="ORF">OWV82_022274</name>
</gene>
<keyword evidence="2" id="KW-1185">Reference proteome</keyword>
<dbReference type="Proteomes" id="UP001164539">
    <property type="component" value="Chromosome 12"/>
</dbReference>
<comment type="caution">
    <text evidence="1">The sequence shown here is derived from an EMBL/GenBank/DDBJ whole genome shotgun (WGS) entry which is preliminary data.</text>
</comment>
<accession>A0ACC1X3L0</accession>
<reference evidence="1 2" key="1">
    <citation type="journal article" date="2023" name="Science">
        <title>Complex scaffold remodeling in plant triterpene biosynthesis.</title>
        <authorList>
            <person name="De La Pena R."/>
            <person name="Hodgson H."/>
            <person name="Liu J.C."/>
            <person name="Stephenson M.J."/>
            <person name="Martin A.C."/>
            <person name="Owen C."/>
            <person name="Harkess A."/>
            <person name="Leebens-Mack J."/>
            <person name="Jimenez L.E."/>
            <person name="Osbourn A."/>
            <person name="Sattely E.S."/>
        </authorList>
    </citation>
    <scope>NUCLEOTIDE SEQUENCE [LARGE SCALE GENOMIC DNA]</scope>
    <source>
        <strain evidence="2">cv. JPN11</strain>
        <tissue evidence="1">Leaf</tissue>
    </source>
</reference>
<proteinExistence type="predicted"/>
<protein>
    <submittedName>
        <fullName evidence="1">Fatty acyl-CoA reductase</fullName>
    </submittedName>
</protein>